<dbReference type="PROSITE" id="PS50090">
    <property type="entry name" value="MYB_LIKE"/>
    <property type="match status" value="1"/>
</dbReference>
<evidence type="ECO:0000256" key="1">
    <source>
        <dbReference type="ARBA" id="ARBA00004123"/>
    </source>
</evidence>
<evidence type="ECO:0000259" key="8">
    <source>
        <dbReference type="PROSITE" id="PS50090"/>
    </source>
</evidence>
<protein>
    <submittedName>
        <fullName evidence="10">Uncharacterized protein</fullName>
    </submittedName>
</protein>
<comment type="subcellular location">
    <subcellularLocation>
        <location evidence="1">Nucleus</location>
    </subcellularLocation>
</comment>
<dbReference type="InterPro" id="IPR017930">
    <property type="entry name" value="Myb_dom"/>
</dbReference>
<reference evidence="10 11" key="1">
    <citation type="journal article" date="2014" name="Nature">
        <title>The genome of the recently domesticated crop plant sugar beet (Beta vulgaris).</title>
        <authorList>
            <person name="Dohm J.C."/>
            <person name="Minoche A.E."/>
            <person name="Holtgrawe D."/>
            <person name="Capella-Gutierrez S."/>
            <person name="Zakrzewski F."/>
            <person name="Tafer H."/>
            <person name="Rupp O."/>
            <person name="Sorensen T.R."/>
            <person name="Stracke R."/>
            <person name="Reinhardt R."/>
            <person name="Goesmann A."/>
            <person name="Kraft T."/>
            <person name="Schulz B."/>
            <person name="Stadler P.F."/>
            <person name="Schmidt T."/>
            <person name="Gabaldon T."/>
            <person name="Lehrach H."/>
            <person name="Weisshaar B."/>
            <person name="Himmelbauer H."/>
        </authorList>
    </citation>
    <scope>NUCLEOTIDE SEQUENCE [LARGE SCALE GENOMIC DNA]</scope>
    <source>
        <tissue evidence="10">Taproot</tissue>
    </source>
</reference>
<dbReference type="InterPro" id="IPR051953">
    <property type="entry name" value="Plant_SW-associated_TFs"/>
</dbReference>
<feature type="domain" description="HTH myb-type" evidence="9">
    <location>
        <begin position="43"/>
        <end position="71"/>
    </location>
</feature>
<evidence type="ECO:0000313" key="10">
    <source>
        <dbReference type="EMBL" id="KMS95287.1"/>
    </source>
</evidence>
<evidence type="ECO:0000256" key="3">
    <source>
        <dbReference type="ARBA" id="ARBA00023015"/>
    </source>
</evidence>
<dbReference type="PANTHER" id="PTHR47997">
    <property type="entry name" value="MYB DOMAIN PROTEIN 55"/>
    <property type="match status" value="1"/>
</dbReference>
<keyword evidence="6" id="KW-0539">Nucleus</keyword>
<evidence type="ECO:0000256" key="7">
    <source>
        <dbReference type="SAM" id="MobiDB-lite"/>
    </source>
</evidence>
<dbReference type="Gramene" id="KMS95287">
    <property type="protein sequence ID" value="KMS95287"/>
    <property type="gene ID" value="BVRB_009650"/>
</dbReference>
<feature type="domain" description="Myb-like" evidence="8">
    <location>
        <begin position="43"/>
        <end position="67"/>
    </location>
</feature>
<dbReference type="InterPro" id="IPR001005">
    <property type="entry name" value="SANT/Myb"/>
</dbReference>
<name>A0A0J8B662_BETVV</name>
<dbReference type="OMA" id="QWESIRL"/>
<keyword evidence="3" id="KW-0805">Transcription regulation</keyword>
<feature type="compositionally biased region" description="Polar residues" evidence="7">
    <location>
        <begin position="171"/>
        <end position="191"/>
    </location>
</feature>
<dbReference type="SUPFAM" id="SSF46689">
    <property type="entry name" value="Homeodomain-like"/>
    <property type="match status" value="1"/>
</dbReference>
<dbReference type="Pfam" id="PF00249">
    <property type="entry name" value="Myb_DNA-binding"/>
    <property type="match status" value="1"/>
</dbReference>
<dbReference type="PANTHER" id="PTHR47997:SF28">
    <property type="entry name" value="TRANSCRIPTION FACTOR MYB15-LIKE"/>
    <property type="match status" value="1"/>
</dbReference>
<evidence type="ECO:0000256" key="4">
    <source>
        <dbReference type="ARBA" id="ARBA00023125"/>
    </source>
</evidence>
<evidence type="ECO:0000313" key="11">
    <source>
        <dbReference type="Proteomes" id="UP000035740"/>
    </source>
</evidence>
<evidence type="ECO:0000259" key="9">
    <source>
        <dbReference type="PROSITE" id="PS51294"/>
    </source>
</evidence>
<accession>A0A0J8B662</accession>
<dbReference type="PROSITE" id="PS51294">
    <property type="entry name" value="HTH_MYB"/>
    <property type="match status" value="1"/>
</dbReference>
<organism evidence="10 11">
    <name type="scientific">Beta vulgaris subsp. vulgaris</name>
    <name type="common">Beet</name>
    <dbReference type="NCBI Taxonomy" id="3555"/>
    <lineage>
        <taxon>Eukaryota</taxon>
        <taxon>Viridiplantae</taxon>
        <taxon>Streptophyta</taxon>
        <taxon>Embryophyta</taxon>
        <taxon>Tracheophyta</taxon>
        <taxon>Spermatophyta</taxon>
        <taxon>Magnoliopsida</taxon>
        <taxon>eudicotyledons</taxon>
        <taxon>Gunneridae</taxon>
        <taxon>Pentapetalae</taxon>
        <taxon>Caryophyllales</taxon>
        <taxon>Chenopodiaceae</taxon>
        <taxon>Betoideae</taxon>
        <taxon>Beta</taxon>
    </lineage>
</organism>
<dbReference type="AlphaFoldDB" id="A0A0J8B662"/>
<feature type="region of interest" description="Disordered" evidence="7">
    <location>
        <begin position="168"/>
        <end position="202"/>
    </location>
</feature>
<dbReference type="CDD" id="cd00167">
    <property type="entry name" value="SANT"/>
    <property type="match status" value="1"/>
</dbReference>
<dbReference type="InterPro" id="IPR009057">
    <property type="entry name" value="Homeodomain-like_sf"/>
</dbReference>
<keyword evidence="4" id="KW-0238">DNA-binding</keyword>
<dbReference type="Gene3D" id="1.10.10.60">
    <property type="entry name" value="Homeodomain-like"/>
    <property type="match status" value="1"/>
</dbReference>
<dbReference type="GO" id="GO:0005634">
    <property type="term" value="C:nucleus"/>
    <property type="evidence" value="ECO:0007669"/>
    <property type="project" value="UniProtKB-SubCell"/>
</dbReference>
<keyword evidence="11" id="KW-1185">Reference proteome</keyword>
<dbReference type="GO" id="GO:0003677">
    <property type="term" value="F:DNA binding"/>
    <property type="evidence" value="ECO:0007669"/>
    <property type="project" value="UniProtKB-KW"/>
</dbReference>
<evidence type="ECO:0000256" key="6">
    <source>
        <dbReference type="ARBA" id="ARBA00023242"/>
    </source>
</evidence>
<gene>
    <name evidence="10" type="ORF">BVRB_009650</name>
</gene>
<sequence>MHPLYKCLSFLVCKVARYLKSRNYVVDKTKVSCPKYYACYFYRWAAIAARLPGRTDNDVKNHWNSHLRKRKTINVYPETTPSKSHTTRHMVQWESIRLETEARLSLESLYNPSGYSRTNSDHFFSMWNSEVGESFRKIQNARPLKIDRVSPSSEACSGVTGQVPQHVGVKTEQQQRTDSGSVASGDTSDTAMNMLLDSPTSE</sequence>
<evidence type="ECO:0000256" key="5">
    <source>
        <dbReference type="ARBA" id="ARBA00023163"/>
    </source>
</evidence>
<proteinExistence type="predicted"/>
<dbReference type="Proteomes" id="UP000035740">
    <property type="component" value="Unassembled WGS sequence"/>
</dbReference>
<keyword evidence="5" id="KW-0804">Transcription</keyword>
<dbReference type="OrthoDB" id="2143914at2759"/>
<evidence type="ECO:0000256" key="2">
    <source>
        <dbReference type="ARBA" id="ARBA00022737"/>
    </source>
</evidence>
<dbReference type="eggNOG" id="KOG0048">
    <property type="taxonomic scope" value="Eukaryota"/>
</dbReference>
<dbReference type="EMBL" id="KQ090490">
    <property type="protein sequence ID" value="KMS95287.1"/>
    <property type="molecule type" value="Genomic_DNA"/>
</dbReference>
<keyword evidence="2" id="KW-0677">Repeat</keyword>